<protein>
    <submittedName>
        <fullName evidence="7">Putative O-antigen polymerase</fullName>
    </submittedName>
</protein>
<dbReference type="InterPro" id="IPR007016">
    <property type="entry name" value="O-antigen_ligase-rel_domated"/>
</dbReference>
<evidence type="ECO:0000259" key="6">
    <source>
        <dbReference type="Pfam" id="PF04932"/>
    </source>
</evidence>
<proteinExistence type="predicted"/>
<feature type="transmembrane region" description="Helical" evidence="5">
    <location>
        <begin position="151"/>
        <end position="169"/>
    </location>
</feature>
<dbReference type="PANTHER" id="PTHR37422:SF13">
    <property type="entry name" value="LIPOPOLYSACCHARIDE BIOSYNTHESIS PROTEIN PA4999-RELATED"/>
    <property type="match status" value="1"/>
</dbReference>
<feature type="transmembrane region" description="Helical" evidence="5">
    <location>
        <begin position="361"/>
        <end position="379"/>
    </location>
</feature>
<feature type="transmembrane region" description="Helical" evidence="5">
    <location>
        <begin position="63"/>
        <end position="83"/>
    </location>
</feature>
<evidence type="ECO:0000313" key="7">
    <source>
        <dbReference type="EMBL" id="CBH96360.1"/>
    </source>
</evidence>
<feature type="transmembrane region" description="Helical" evidence="5">
    <location>
        <begin position="330"/>
        <end position="349"/>
    </location>
</feature>
<keyword evidence="2 5" id="KW-0812">Transmembrane</keyword>
<accession>E6PN58</accession>
<comment type="subcellular location">
    <subcellularLocation>
        <location evidence="1">Membrane</location>
        <topology evidence="1">Multi-pass membrane protein</topology>
    </subcellularLocation>
</comment>
<dbReference type="PANTHER" id="PTHR37422">
    <property type="entry name" value="TEICHURONIC ACID BIOSYNTHESIS PROTEIN TUAE"/>
    <property type="match status" value="1"/>
</dbReference>
<feature type="transmembrane region" description="Helical" evidence="5">
    <location>
        <begin position="21"/>
        <end position="51"/>
    </location>
</feature>
<dbReference type="EMBL" id="CABM01000024">
    <property type="protein sequence ID" value="CBH96360.1"/>
    <property type="molecule type" value="Genomic_DNA"/>
</dbReference>
<evidence type="ECO:0000256" key="5">
    <source>
        <dbReference type="SAM" id="Phobius"/>
    </source>
</evidence>
<comment type="caution">
    <text evidence="7">The sequence shown here is derived from an EMBL/GenBank/DDBJ whole genome shotgun (WGS) entry which is preliminary data.</text>
</comment>
<reference evidence="7" key="1">
    <citation type="submission" date="2009-10" db="EMBL/GenBank/DDBJ databases">
        <title>Diversity of trophic interactions inside an arsenic-rich microbial ecosystem.</title>
        <authorList>
            <person name="Bertin P.N."/>
            <person name="Heinrich-Salmeron A."/>
            <person name="Pelletier E."/>
            <person name="Goulhen-Chollet F."/>
            <person name="Arsene-Ploetze F."/>
            <person name="Gallien S."/>
            <person name="Calteau A."/>
            <person name="Vallenet D."/>
            <person name="Casiot C."/>
            <person name="Chane-Woon-Ming B."/>
            <person name="Giloteaux L."/>
            <person name="Barakat M."/>
            <person name="Bonnefoy V."/>
            <person name="Bruneel O."/>
            <person name="Chandler M."/>
            <person name="Cleiss J."/>
            <person name="Duran R."/>
            <person name="Elbaz-Poulichet F."/>
            <person name="Fonknechten N."/>
            <person name="Lauga B."/>
            <person name="Mornico D."/>
            <person name="Ortet P."/>
            <person name="Schaeffer C."/>
            <person name="Siguier P."/>
            <person name="Alexander Thil Smith A."/>
            <person name="Van Dorsselaer A."/>
            <person name="Weissenbach J."/>
            <person name="Medigue C."/>
            <person name="Le Paslier D."/>
        </authorList>
    </citation>
    <scope>NUCLEOTIDE SEQUENCE</scope>
</reference>
<organism evidence="7">
    <name type="scientific">mine drainage metagenome</name>
    <dbReference type="NCBI Taxonomy" id="410659"/>
    <lineage>
        <taxon>unclassified sequences</taxon>
        <taxon>metagenomes</taxon>
        <taxon>ecological metagenomes</taxon>
    </lineage>
</organism>
<evidence type="ECO:0000256" key="4">
    <source>
        <dbReference type="ARBA" id="ARBA00023136"/>
    </source>
</evidence>
<name>E6PN58_9ZZZZ</name>
<feature type="transmembrane region" description="Helical" evidence="5">
    <location>
        <begin position="120"/>
        <end position="139"/>
    </location>
</feature>
<sequence length="412" mass="45409">MTQQALAQPTLATSNWRLVDLAAVLMAFTLPLPTALGSVATVLLLLAWLLSGRWGEQFQRWRAVPTAMWATALLLMFVIGTTYSAGTGHGVSNFMGKYAKLLLVPVLIMALMDPRWRRRAINAFLLGAVIATALSYARFFNWVPTRLHESVVQGHIHFGTIMAFAAYFFARKAFEPGRWRWLWVLVAAWMAFDLLYINIARTGYVVVFALIVLLAWQRFRLRGLVIGTVAAVVLAGVAFTAFPVAKLRLEQAVSNIQQYKQFERTREGNLDANSLGLRLQFWSNSLRLIAQHPILGTGTGSLHEEYAKLVAGTNTLDAVNPHNEYLSTTVQLGVIGLALLLGMGIAAWRDGLKLPVIERDALQGVIVTIAVGSLFNSLLLDVNEGRFFVVMLGLLLAAVAHQVRKQAEGIAV</sequence>
<feature type="transmembrane region" description="Helical" evidence="5">
    <location>
        <begin position="224"/>
        <end position="245"/>
    </location>
</feature>
<evidence type="ECO:0000256" key="3">
    <source>
        <dbReference type="ARBA" id="ARBA00022989"/>
    </source>
</evidence>
<gene>
    <name evidence="7" type="ORF">CARN2_2301</name>
</gene>
<evidence type="ECO:0000256" key="1">
    <source>
        <dbReference type="ARBA" id="ARBA00004141"/>
    </source>
</evidence>
<evidence type="ECO:0000256" key="2">
    <source>
        <dbReference type="ARBA" id="ARBA00022692"/>
    </source>
</evidence>
<keyword evidence="3 5" id="KW-1133">Transmembrane helix</keyword>
<dbReference type="GO" id="GO:0016020">
    <property type="term" value="C:membrane"/>
    <property type="evidence" value="ECO:0007669"/>
    <property type="project" value="UniProtKB-SubCell"/>
</dbReference>
<keyword evidence="4 5" id="KW-0472">Membrane</keyword>
<dbReference type="AlphaFoldDB" id="E6PN58"/>
<feature type="transmembrane region" description="Helical" evidence="5">
    <location>
        <begin position="203"/>
        <end position="219"/>
    </location>
</feature>
<dbReference type="InterPro" id="IPR051533">
    <property type="entry name" value="WaaL-like"/>
</dbReference>
<feature type="domain" description="O-antigen ligase-related" evidence="6">
    <location>
        <begin position="187"/>
        <end position="341"/>
    </location>
</feature>
<feature type="transmembrane region" description="Helical" evidence="5">
    <location>
        <begin position="385"/>
        <end position="403"/>
    </location>
</feature>
<dbReference type="Pfam" id="PF04932">
    <property type="entry name" value="Wzy_C"/>
    <property type="match status" value="1"/>
</dbReference>